<sequence>MKNLLFNFRKASPAHPLEDASEKPSLFAVRDEASDSGNQLPFEGKGGFQNWYERLPIKVLIADDTEINQKLLSRTMERLGYECTIVSSGQEAYDAVMRDNFQLILMDLYMPGMDGCEASALINEDLEDEAPLIVAVTASIFEEEERRCQESGIVQFITKPFRVEDLEACLVKWEDELRLRIKE</sequence>
<dbReference type="CDD" id="cd17546">
    <property type="entry name" value="REC_hyHK_CKI1_RcsC-like"/>
    <property type="match status" value="1"/>
</dbReference>
<proteinExistence type="predicted"/>
<evidence type="ECO:0000256" key="1">
    <source>
        <dbReference type="ARBA" id="ARBA00022553"/>
    </source>
</evidence>
<protein>
    <submittedName>
        <fullName evidence="5">Response regulator</fullName>
    </submittedName>
</protein>
<dbReference type="RefSeq" id="WP_320004960.1">
    <property type="nucleotide sequence ID" value="NZ_JAUHJS010000007.1"/>
</dbReference>
<reference evidence="5" key="1">
    <citation type="submission" date="2023-06" db="EMBL/GenBank/DDBJ databases">
        <title>Cytophagales bacterium Strain LB-30, isolated from soil.</title>
        <authorList>
            <person name="Liu B."/>
        </authorList>
    </citation>
    <scope>NUCLEOTIDE SEQUENCE</scope>
    <source>
        <strain evidence="5">LB-30</strain>
    </source>
</reference>
<dbReference type="PROSITE" id="PS50110">
    <property type="entry name" value="RESPONSE_REGULATORY"/>
    <property type="match status" value="1"/>
</dbReference>
<dbReference type="Gene3D" id="3.40.50.2300">
    <property type="match status" value="1"/>
</dbReference>
<dbReference type="EMBL" id="JAUHJS010000007">
    <property type="protein sequence ID" value="MDN4166422.1"/>
    <property type="molecule type" value="Genomic_DNA"/>
</dbReference>
<evidence type="ECO:0000259" key="4">
    <source>
        <dbReference type="PROSITE" id="PS50110"/>
    </source>
</evidence>
<dbReference type="PANTHER" id="PTHR45339">
    <property type="entry name" value="HYBRID SIGNAL TRANSDUCTION HISTIDINE KINASE J"/>
    <property type="match status" value="1"/>
</dbReference>
<accession>A0ABT8F7G3</accession>
<evidence type="ECO:0000256" key="3">
    <source>
        <dbReference type="PROSITE-ProRule" id="PRU00169"/>
    </source>
</evidence>
<dbReference type="InterPro" id="IPR011006">
    <property type="entry name" value="CheY-like_superfamily"/>
</dbReference>
<keyword evidence="2" id="KW-0902">Two-component regulatory system</keyword>
<evidence type="ECO:0000313" key="5">
    <source>
        <dbReference type="EMBL" id="MDN4166422.1"/>
    </source>
</evidence>
<keyword evidence="1 3" id="KW-0597">Phosphoprotein</keyword>
<name>A0ABT8F7G3_9BACT</name>
<dbReference type="PANTHER" id="PTHR45339:SF1">
    <property type="entry name" value="HYBRID SIGNAL TRANSDUCTION HISTIDINE KINASE J"/>
    <property type="match status" value="1"/>
</dbReference>
<comment type="caution">
    <text evidence="5">The sequence shown here is derived from an EMBL/GenBank/DDBJ whole genome shotgun (WGS) entry which is preliminary data.</text>
</comment>
<dbReference type="Pfam" id="PF00072">
    <property type="entry name" value="Response_reg"/>
    <property type="match status" value="1"/>
</dbReference>
<evidence type="ECO:0000256" key="2">
    <source>
        <dbReference type="ARBA" id="ARBA00023012"/>
    </source>
</evidence>
<gene>
    <name evidence="5" type="ORF">QWY31_13005</name>
</gene>
<organism evidence="5 6">
    <name type="scientific">Shiella aurantiaca</name>
    <dbReference type="NCBI Taxonomy" id="3058365"/>
    <lineage>
        <taxon>Bacteria</taxon>
        <taxon>Pseudomonadati</taxon>
        <taxon>Bacteroidota</taxon>
        <taxon>Cytophagia</taxon>
        <taxon>Cytophagales</taxon>
        <taxon>Shiellaceae</taxon>
        <taxon>Shiella</taxon>
    </lineage>
</organism>
<evidence type="ECO:0000313" key="6">
    <source>
        <dbReference type="Proteomes" id="UP001168552"/>
    </source>
</evidence>
<feature type="modified residue" description="4-aspartylphosphate" evidence="3">
    <location>
        <position position="107"/>
    </location>
</feature>
<dbReference type="Proteomes" id="UP001168552">
    <property type="component" value="Unassembled WGS sequence"/>
</dbReference>
<feature type="domain" description="Response regulatory" evidence="4">
    <location>
        <begin position="58"/>
        <end position="174"/>
    </location>
</feature>
<dbReference type="SUPFAM" id="SSF52172">
    <property type="entry name" value="CheY-like"/>
    <property type="match status" value="1"/>
</dbReference>
<keyword evidence="6" id="KW-1185">Reference proteome</keyword>
<dbReference type="InterPro" id="IPR001789">
    <property type="entry name" value="Sig_transdc_resp-reg_receiver"/>
</dbReference>
<dbReference type="SMART" id="SM00448">
    <property type="entry name" value="REC"/>
    <property type="match status" value="1"/>
</dbReference>